<proteinExistence type="predicted"/>
<dbReference type="RefSeq" id="WP_216517151.1">
    <property type="nucleotide sequence ID" value="NZ_JAHLPM010000003.1"/>
</dbReference>
<keyword evidence="2" id="KW-1185">Reference proteome</keyword>
<sequence length="267" mass="31468">MSDINFEIVALFEHRFWLQILGDHGRFIYNTLSPSEINKIQKAEYFIDLFDVLLDQARKPLSADEIQRLTQEAYQHAKDIRMFKLEILREHLIGEIVIELAPTLINHMVNEVEEYLRILNFLLNNEIPTDHPLHYHDLWLPDAVGHAGAIQCGLDEVEKDLREKSKEFAIEFNNLYNKANEFSGYLRTCLQEFPALHRLNNQVELKILLFMRFLEEIKELRISKQAIGTLMPLIPDHMFREECYYLTKLSRVSQINMPDCDATKPRI</sequence>
<comment type="caution">
    <text evidence="1">The sequence shown here is derived from an EMBL/GenBank/DDBJ whole genome shotgun (WGS) entry which is preliminary data.</text>
</comment>
<accession>A0ABS6E2U7</accession>
<dbReference type="Proteomes" id="UP000749471">
    <property type="component" value="Unassembled WGS sequence"/>
</dbReference>
<dbReference type="EMBL" id="JAHLPM010000003">
    <property type="protein sequence ID" value="MBU5437236.1"/>
    <property type="molecule type" value="Genomic_DNA"/>
</dbReference>
<evidence type="ECO:0000313" key="1">
    <source>
        <dbReference type="EMBL" id="MBU5437236.1"/>
    </source>
</evidence>
<reference evidence="1 2" key="1">
    <citation type="submission" date="2021-06" db="EMBL/GenBank/DDBJ databases">
        <authorList>
            <person name="Sun Q."/>
            <person name="Li D."/>
        </authorList>
    </citation>
    <scope>NUCLEOTIDE SEQUENCE [LARGE SCALE GENOMIC DNA]</scope>
    <source>
        <strain evidence="1 2">MSJ-40</strain>
    </source>
</reference>
<dbReference type="Pfam" id="PF11155">
    <property type="entry name" value="DUF2935"/>
    <property type="match status" value="2"/>
</dbReference>
<name>A0ABS6E2U7_9FIRM</name>
<evidence type="ECO:0000313" key="2">
    <source>
        <dbReference type="Proteomes" id="UP000749471"/>
    </source>
</evidence>
<gene>
    <name evidence="1" type="ORF">KQI42_04395</name>
</gene>
<organism evidence="1 2">
    <name type="scientific">Tissierella simiarum</name>
    <dbReference type="NCBI Taxonomy" id="2841534"/>
    <lineage>
        <taxon>Bacteria</taxon>
        <taxon>Bacillati</taxon>
        <taxon>Bacillota</taxon>
        <taxon>Tissierellia</taxon>
        <taxon>Tissierellales</taxon>
        <taxon>Tissierellaceae</taxon>
        <taxon>Tissierella</taxon>
    </lineage>
</organism>
<protein>
    <submittedName>
        <fullName evidence="1">DUF2935 domain-containing protein</fullName>
    </submittedName>
</protein>
<dbReference type="InterPro" id="IPR021328">
    <property type="entry name" value="CotB-like"/>
</dbReference>